<dbReference type="Pfam" id="PF17678">
    <property type="entry name" value="Glyco_hydro_92N"/>
    <property type="match status" value="1"/>
</dbReference>
<keyword evidence="3" id="KW-0378">Hydrolase</keyword>
<dbReference type="InterPro" id="IPR014718">
    <property type="entry name" value="GH-type_carb-bd"/>
</dbReference>
<dbReference type="PANTHER" id="PTHR12143">
    <property type="entry name" value="PEPTIDE N-GLYCANASE PNGASE -RELATED"/>
    <property type="match status" value="1"/>
</dbReference>
<dbReference type="Proteomes" id="UP000632138">
    <property type="component" value="Unassembled WGS sequence"/>
</dbReference>
<dbReference type="InterPro" id="IPR008928">
    <property type="entry name" value="6-hairpin_glycosidase_sf"/>
</dbReference>
<dbReference type="Gene3D" id="1.20.1610.10">
    <property type="entry name" value="alpha-1,2-mannosidases domains"/>
    <property type="match status" value="1"/>
</dbReference>
<dbReference type="Gene3D" id="3.30.2080.10">
    <property type="entry name" value="GH92 mannosidase domain"/>
    <property type="match status" value="1"/>
</dbReference>
<proteinExistence type="predicted"/>
<feature type="domain" description="Glycosyl hydrolase family 92 N-terminal" evidence="2">
    <location>
        <begin position="68"/>
        <end position="332"/>
    </location>
</feature>
<dbReference type="Pfam" id="PF07971">
    <property type="entry name" value="Glyco_hydro_92"/>
    <property type="match status" value="1"/>
</dbReference>
<dbReference type="EMBL" id="JAENHP010000012">
    <property type="protein sequence ID" value="MBM2619975.1"/>
    <property type="molecule type" value="Genomic_DNA"/>
</dbReference>
<comment type="caution">
    <text evidence="3">The sequence shown here is derived from an EMBL/GenBank/DDBJ whole genome shotgun (WGS) entry which is preliminary data.</text>
</comment>
<dbReference type="PANTHER" id="PTHR12143:SF39">
    <property type="entry name" value="SECRETED PROTEIN"/>
    <property type="match status" value="1"/>
</dbReference>
<dbReference type="Gene3D" id="1.20.1050.60">
    <property type="entry name" value="alpha-1,2-mannosidase"/>
    <property type="match status" value="1"/>
</dbReference>
<dbReference type="InterPro" id="IPR041371">
    <property type="entry name" value="GH92_N"/>
</dbReference>
<keyword evidence="4" id="KW-1185">Reference proteome</keyword>
<dbReference type="NCBIfam" id="TIGR01180">
    <property type="entry name" value="aman2_put"/>
    <property type="match status" value="1"/>
</dbReference>
<evidence type="ECO:0000259" key="1">
    <source>
        <dbReference type="Pfam" id="PF07971"/>
    </source>
</evidence>
<accession>A0ABS2AJJ2</accession>
<reference evidence="3 4" key="1">
    <citation type="submission" date="2021-01" db="EMBL/GenBank/DDBJ databases">
        <title>Actinoplanes sp. nov. LDG1-06 isolated from lichen.</title>
        <authorList>
            <person name="Saeng-In P."/>
            <person name="Phongsopitanun W."/>
            <person name="Kanchanasin P."/>
            <person name="Yuki M."/>
            <person name="Kudo T."/>
            <person name="Ohkuma M."/>
            <person name="Tanasupawat S."/>
        </authorList>
    </citation>
    <scope>NUCLEOTIDE SEQUENCE [LARGE SCALE GENOMIC DNA]</scope>
    <source>
        <strain evidence="3 4">LDG1-06</strain>
    </source>
</reference>
<keyword evidence="3" id="KW-0326">Glycosidase</keyword>
<sequence length="829" mass="88347">MRSSPLRRPRKRPRGVRFRQLERGRRVSIPGIRRTLTGAAALLVGLTLGAAAPAEAAPVALVTDPAAYVDPFVGSTRGGNTWPGATRPFGMIAWSPTATTGDQTSAPASNGYDWNVTRLRGFSLTHVNGAGCSPGAAGDVPIMPYVGPVDSSPTADTKDAKYASSFSHANESATPGRYAVTLDSGARADVAVNTRAGVGDFTFPAGSEASLLFRTSNSLNGSEDASITISPERRTVEGWVLTGGFCGRRGNGGGATNPNRRSYYKVYFSAAFDRDFARTGTWQNSTLTPDSLSASGGEGYLTGADRAGKGSGGWVGFDTTTDSDVRMRVGISYVSLSGAAANRDTEVPDGVTPSTVGEATRAAWNAELKRIRVGGGTEDRTKAFYTAVYHSLMQPQTMNDLDGQYLGADMKTYRIRPGQKAAYGTFSGWDQYRAQIQLLGLLRPDVAGDMATSMADFAAQNGGVWDRWLHLGAPTHVMTGDPAAPTLATWYAMGVRNFDSRAALDSLVRQATVQNPDALSDAGCPGQCKGQRPTLNTYLALKYAANDICHCWGGAAETLENSLADYSLAMWAQRAGRGDLARQFRPRGDYWKNTYNPAVGHQAARRADGSWQAGFTPSTDVGFAQGSSATYTWMVPQNVSGLATLMGGRPAAAARLDSLFHDENGNWAVLGGNALRYDPTNEPGIHAPWLYNGLGQPWKTQETVRQIVDTAYGTGPGGLPGNDDLGTMSAWYVFAAIGMFPQVPGRAEMLLGSPVFTRVEINRSNNVRLTINAGTTDKYVQSTRLNGSRLTRSWLPESFVQRGGTLDFTLGTTANTSWATGPADLPKDN</sequence>
<dbReference type="EC" id="3.2.1.-" evidence="3"/>
<dbReference type="Gene3D" id="2.70.98.10">
    <property type="match status" value="1"/>
</dbReference>
<dbReference type="SUPFAM" id="SSF48208">
    <property type="entry name" value="Six-hairpin glycosidases"/>
    <property type="match status" value="1"/>
</dbReference>
<evidence type="ECO:0000313" key="3">
    <source>
        <dbReference type="EMBL" id="MBM2619975.1"/>
    </source>
</evidence>
<dbReference type="GO" id="GO:0016798">
    <property type="term" value="F:hydrolase activity, acting on glycosyl bonds"/>
    <property type="evidence" value="ECO:0007669"/>
    <property type="project" value="UniProtKB-KW"/>
</dbReference>
<evidence type="ECO:0000259" key="2">
    <source>
        <dbReference type="Pfam" id="PF17678"/>
    </source>
</evidence>
<feature type="domain" description="Glycosyl hydrolase family 92" evidence="1">
    <location>
        <begin position="339"/>
        <end position="811"/>
    </location>
</feature>
<protein>
    <submittedName>
        <fullName evidence="3">GH92 family glycosyl hydrolase</fullName>
        <ecNumber evidence="3">3.2.1.-</ecNumber>
    </submittedName>
</protein>
<dbReference type="InterPro" id="IPR050883">
    <property type="entry name" value="PNGase"/>
</dbReference>
<evidence type="ECO:0000313" key="4">
    <source>
        <dbReference type="Proteomes" id="UP000632138"/>
    </source>
</evidence>
<dbReference type="InterPro" id="IPR005887">
    <property type="entry name" value="GH92_a_mannosidase_put"/>
</dbReference>
<gene>
    <name evidence="3" type="ORF">JIG36_31125</name>
</gene>
<dbReference type="InterPro" id="IPR012939">
    <property type="entry name" value="Glyco_hydro_92"/>
</dbReference>
<organism evidence="3 4">
    <name type="scientific">Paractinoplanes ovalisporus</name>
    <dbReference type="NCBI Taxonomy" id="2810368"/>
    <lineage>
        <taxon>Bacteria</taxon>
        <taxon>Bacillati</taxon>
        <taxon>Actinomycetota</taxon>
        <taxon>Actinomycetes</taxon>
        <taxon>Micromonosporales</taxon>
        <taxon>Micromonosporaceae</taxon>
        <taxon>Paractinoplanes</taxon>
    </lineage>
</organism>
<name>A0ABS2AJJ2_9ACTN</name>